<protein>
    <submittedName>
        <fullName evidence="11">TRAP transporter small permease</fullName>
    </submittedName>
</protein>
<dbReference type="InterPro" id="IPR055348">
    <property type="entry name" value="DctQ"/>
</dbReference>
<feature type="transmembrane region" description="Helical" evidence="9">
    <location>
        <begin position="94"/>
        <end position="115"/>
    </location>
</feature>
<dbReference type="GO" id="GO:0005886">
    <property type="term" value="C:plasma membrane"/>
    <property type="evidence" value="ECO:0007669"/>
    <property type="project" value="UniProtKB-SubCell"/>
</dbReference>
<name>A0AAJ1IFU8_9SPIO</name>
<keyword evidence="5 9" id="KW-0812">Transmembrane</keyword>
<dbReference type="PANTHER" id="PTHR35011:SF2">
    <property type="entry name" value="2,3-DIKETO-L-GULONATE TRAP TRANSPORTER SMALL PERMEASE PROTEIN YIAM"/>
    <property type="match status" value="1"/>
</dbReference>
<evidence type="ECO:0000256" key="1">
    <source>
        <dbReference type="ARBA" id="ARBA00004429"/>
    </source>
</evidence>
<evidence type="ECO:0000313" key="12">
    <source>
        <dbReference type="Proteomes" id="UP001221217"/>
    </source>
</evidence>
<evidence type="ECO:0000256" key="9">
    <source>
        <dbReference type="SAM" id="Phobius"/>
    </source>
</evidence>
<evidence type="ECO:0000256" key="4">
    <source>
        <dbReference type="ARBA" id="ARBA00022519"/>
    </source>
</evidence>
<feature type="domain" description="Tripartite ATP-independent periplasmic transporters DctQ component" evidence="10">
    <location>
        <begin position="31"/>
        <end position="158"/>
    </location>
</feature>
<gene>
    <name evidence="11" type="ORF">PQJ61_01380</name>
</gene>
<evidence type="ECO:0000256" key="5">
    <source>
        <dbReference type="ARBA" id="ARBA00022692"/>
    </source>
</evidence>
<feature type="transmembrane region" description="Helical" evidence="9">
    <location>
        <begin position="135"/>
        <end position="156"/>
    </location>
</feature>
<keyword evidence="3" id="KW-1003">Cell membrane</keyword>
<reference evidence="11 12" key="1">
    <citation type="submission" date="2022-12" db="EMBL/GenBank/DDBJ databases">
        <title>Metagenome assembled genome from gulf of manar.</title>
        <authorList>
            <person name="Kohli P."/>
            <person name="Pk S."/>
            <person name="Venkata Ramana C."/>
            <person name="Sasikala C."/>
        </authorList>
    </citation>
    <scope>NUCLEOTIDE SEQUENCE [LARGE SCALE GENOMIC DNA]</scope>
    <source>
        <strain evidence="11">JB008</strain>
    </source>
</reference>
<organism evidence="11 12">
    <name type="scientific">Candidatus Thalassospirochaeta sargassi</name>
    <dbReference type="NCBI Taxonomy" id="3119039"/>
    <lineage>
        <taxon>Bacteria</taxon>
        <taxon>Pseudomonadati</taxon>
        <taxon>Spirochaetota</taxon>
        <taxon>Spirochaetia</taxon>
        <taxon>Spirochaetales</taxon>
        <taxon>Spirochaetaceae</taxon>
        <taxon>Candidatus Thalassospirochaeta</taxon>
    </lineage>
</organism>
<accession>A0AAJ1IFU8</accession>
<comment type="similarity">
    <text evidence="8">Belongs to the TRAP transporter small permease family.</text>
</comment>
<dbReference type="GO" id="GO:0015740">
    <property type="term" value="P:C4-dicarboxylate transport"/>
    <property type="evidence" value="ECO:0007669"/>
    <property type="project" value="TreeGrafter"/>
</dbReference>
<proteinExistence type="inferred from homology"/>
<evidence type="ECO:0000256" key="6">
    <source>
        <dbReference type="ARBA" id="ARBA00022989"/>
    </source>
</evidence>
<evidence type="ECO:0000256" key="3">
    <source>
        <dbReference type="ARBA" id="ARBA00022475"/>
    </source>
</evidence>
<comment type="caution">
    <text evidence="11">The sequence shown here is derived from an EMBL/GenBank/DDBJ whole genome shotgun (WGS) entry which is preliminary data.</text>
</comment>
<sequence>MENNNQAAVFKIENGLNKLLNSLITVIFFVIVVLTILLVVLRYVFNTGITGGNELMEYLFVYTTAIGAAIAIGKNEHIRIGFFVEHRGRIVQMITDLLSIVCIALINIVFMYLSYTWISKVGHSESPVLRIPMRLVQISVPIGCILSVVYCGFNIYKIFTKKTGENW</sequence>
<keyword evidence="4" id="KW-0997">Cell inner membrane</keyword>
<dbReference type="EMBL" id="JAQQAL010000006">
    <property type="protein sequence ID" value="MDC7225396.1"/>
    <property type="molecule type" value="Genomic_DNA"/>
</dbReference>
<dbReference type="GO" id="GO:0022857">
    <property type="term" value="F:transmembrane transporter activity"/>
    <property type="evidence" value="ECO:0007669"/>
    <property type="project" value="TreeGrafter"/>
</dbReference>
<dbReference type="Proteomes" id="UP001221217">
    <property type="component" value="Unassembled WGS sequence"/>
</dbReference>
<dbReference type="InterPro" id="IPR007387">
    <property type="entry name" value="TRAP_DctQ"/>
</dbReference>
<keyword evidence="2" id="KW-0813">Transport</keyword>
<evidence type="ECO:0000256" key="2">
    <source>
        <dbReference type="ARBA" id="ARBA00022448"/>
    </source>
</evidence>
<dbReference type="PANTHER" id="PTHR35011">
    <property type="entry name" value="2,3-DIKETO-L-GULONATE TRAP TRANSPORTER SMALL PERMEASE PROTEIN YIAM"/>
    <property type="match status" value="1"/>
</dbReference>
<evidence type="ECO:0000259" key="10">
    <source>
        <dbReference type="Pfam" id="PF04290"/>
    </source>
</evidence>
<feature type="transmembrane region" description="Helical" evidence="9">
    <location>
        <begin position="20"/>
        <end position="43"/>
    </location>
</feature>
<evidence type="ECO:0000256" key="8">
    <source>
        <dbReference type="ARBA" id="ARBA00038436"/>
    </source>
</evidence>
<feature type="transmembrane region" description="Helical" evidence="9">
    <location>
        <begin position="55"/>
        <end position="73"/>
    </location>
</feature>
<keyword evidence="6 9" id="KW-1133">Transmembrane helix</keyword>
<dbReference type="AlphaFoldDB" id="A0AAJ1IFU8"/>
<keyword evidence="7 9" id="KW-0472">Membrane</keyword>
<evidence type="ECO:0000256" key="7">
    <source>
        <dbReference type="ARBA" id="ARBA00023136"/>
    </source>
</evidence>
<dbReference type="Pfam" id="PF04290">
    <property type="entry name" value="DctQ"/>
    <property type="match status" value="1"/>
</dbReference>
<evidence type="ECO:0000313" key="11">
    <source>
        <dbReference type="EMBL" id="MDC7225396.1"/>
    </source>
</evidence>
<comment type="subcellular location">
    <subcellularLocation>
        <location evidence="1">Cell inner membrane</location>
        <topology evidence="1">Multi-pass membrane protein</topology>
    </subcellularLocation>
</comment>